<dbReference type="Pfam" id="PF05050">
    <property type="entry name" value="Methyltransf_21"/>
    <property type="match status" value="1"/>
</dbReference>
<feature type="chain" id="PRO_5035463732" evidence="1">
    <location>
        <begin position="26"/>
        <end position="282"/>
    </location>
</feature>
<evidence type="ECO:0000313" key="3">
    <source>
        <dbReference type="Proteomes" id="UP000025227"/>
    </source>
</evidence>
<name>A0A7I4YSW1_HAECO</name>
<keyword evidence="3" id="KW-1185">Reference proteome</keyword>
<sequence length="282" mass="32811">MRRSELPLLFVLFVTIVCLLSLLRSGSITQHSQIWQKEPDPRVKSQFYQWKQCIEKNISSIEEDAKQLWGNFWKAVQLCEKLPFMADLKIKDFHNGDEIKRHIPSLQQKPSIIVTLGIGQDTAAEQALIKELPRDSLFYGADPMQEINEELYSKFGTYFPIAVGSESKIFKANVLVNDSYVDRNVIHIEFIYFLTQLVGHKVYDDVWIDAEGAEYEMFPYFYRGGALDQNGITLCQFNLEVNQQESLIRYDSRLWRQRIFSTQAVEPWLLKKTIASKRLAVD</sequence>
<organism evidence="3 4">
    <name type="scientific">Haemonchus contortus</name>
    <name type="common">Barber pole worm</name>
    <dbReference type="NCBI Taxonomy" id="6289"/>
    <lineage>
        <taxon>Eukaryota</taxon>
        <taxon>Metazoa</taxon>
        <taxon>Ecdysozoa</taxon>
        <taxon>Nematoda</taxon>
        <taxon>Chromadorea</taxon>
        <taxon>Rhabditida</taxon>
        <taxon>Rhabditina</taxon>
        <taxon>Rhabditomorpha</taxon>
        <taxon>Strongyloidea</taxon>
        <taxon>Trichostrongylidae</taxon>
        <taxon>Haemonchus</taxon>
    </lineage>
</organism>
<dbReference type="AlphaFoldDB" id="A0A7I4YSW1"/>
<feature type="signal peptide" evidence="1">
    <location>
        <begin position="1"/>
        <end position="25"/>
    </location>
</feature>
<accession>A0A7I4YSW1</accession>
<proteinExistence type="predicted"/>
<dbReference type="OrthoDB" id="5775722at2759"/>
<protein>
    <submittedName>
        <fullName evidence="4">Methyltransf_21 domain-containing protein</fullName>
    </submittedName>
</protein>
<dbReference type="PANTHER" id="PTHR22989">
    <property type="entry name" value="UNCHARACTERIZED DUF13 C.ELEGANS"/>
    <property type="match status" value="1"/>
</dbReference>
<keyword evidence="1" id="KW-0732">Signal</keyword>
<dbReference type="InterPro" id="IPR006342">
    <property type="entry name" value="FkbM_mtfrase"/>
</dbReference>
<evidence type="ECO:0000256" key="1">
    <source>
        <dbReference type="SAM" id="SignalP"/>
    </source>
</evidence>
<feature type="domain" description="Methyltransferase FkbM" evidence="2">
    <location>
        <begin position="108"/>
        <end position="250"/>
    </location>
</feature>
<dbReference type="Proteomes" id="UP000025227">
    <property type="component" value="Unplaced"/>
</dbReference>
<dbReference type="WBParaSite" id="HCON_00130030-00001">
    <property type="protein sequence ID" value="HCON_00130030-00001"/>
    <property type="gene ID" value="HCON_00130030"/>
</dbReference>
<reference evidence="4" key="1">
    <citation type="submission" date="2020-12" db="UniProtKB">
        <authorList>
            <consortium name="WormBaseParasite"/>
        </authorList>
    </citation>
    <scope>IDENTIFICATION</scope>
    <source>
        <strain evidence="4">MHco3</strain>
    </source>
</reference>
<evidence type="ECO:0000313" key="4">
    <source>
        <dbReference type="WBParaSite" id="HCON_00130030-00001"/>
    </source>
</evidence>
<dbReference type="PANTHER" id="PTHR22989:SF5">
    <property type="entry name" value="METHYLTRANSFERASE FKBM DOMAIN-CONTAINING PROTEIN"/>
    <property type="match status" value="1"/>
</dbReference>
<evidence type="ECO:0000259" key="2">
    <source>
        <dbReference type="Pfam" id="PF05050"/>
    </source>
</evidence>